<dbReference type="PANTHER" id="PTHR43538">
    <property type="entry name" value="ALPHA-IPM SYNTHASE/HOMOCITRATE SYNTHASE"/>
    <property type="match status" value="1"/>
</dbReference>
<dbReference type="Pfam" id="PF00682">
    <property type="entry name" value="HMGL-like"/>
    <property type="match status" value="1"/>
</dbReference>
<dbReference type="Gene3D" id="1.10.238.260">
    <property type="match status" value="1"/>
</dbReference>
<dbReference type="EMBL" id="FXTE01000001">
    <property type="protein sequence ID" value="SMO40819.1"/>
    <property type="molecule type" value="Genomic_DNA"/>
</dbReference>
<dbReference type="InterPro" id="IPR013785">
    <property type="entry name" value="Aldolase_TIM"/>
</dbReference>
<evidence type="ECO:0000259" key="10">
    <source>
        <dbReference type="PROSITE" id="PS50991"/>
    </source>
</evidence>
<dbReference type="Proteomes" id="UP000319555">
    <property type="component" value="Unassembled WGS sequence"/>
</dbReference>
<dbReference type="SUPFAM" id="SSF110921">
    <property type="entry name" value="2-isopropylmalate synthase LeuA, allosteric (dimerisation) domain"/>
    <property type="match status" value="1"/>
</dbReference>
<dbReference type="CDD" id="cd07941">
    <property type="entry name" value="DRE_TIM_LeuA3"/>
    <property type="match status" value="1"/>
</dbReference>
<proteinExistence type="inferred from homology"/>
<keyword evidence="12" id="KW-1185">Reference proteome</keyword>
<dbReference type="Gene3D" id="3.20.20.70">
    <property type="entry name" value="Aldolase class I"/>
    <property type="match status" value="1"/>
</dbReference>
<dbReference type="GO" id="GO:0009097">
    <property type="term" value="P:isoleucine biosynthetic process"/>
    <property type="evidence" value="ECO:0007669"/>
    <property type="project" value="UniProtKB-UniRule"/>
</dbReference>
<gene>
    <name evidence="11" type="ORF">SAMN06265380_101482</name>
</gene>
<evidence type="ECO:0000313" key="11">
    <source>
        <dbReference type="EMBL" id="SMO40819.1"/>
    </source>
</evidence>
<comment type="catalytic activity">
    <reaction evidence="7">
        <text>pyruvate + acetyl-CoA + H2O = (3R)-citramalate + CoA + H(+)</text>
        <dbReference type="Rhea" id="RHEA:19045"/>
        <dbReference type="ChEBI" id="CHEBI:15361"/>
        <dbReference type="ChEBI" id="CHEBI:15377"/>
        <dbReference type="ChEBI" id="CHEBI:15378"/>
        <dbReference type="ChEBI" id="CHEBI:30934"/>
        <dbReference type="ChEBI" id="CHEBI:57287"/>
        <dbReference type="ChEBI" id="CHEBI:57288"/>
        <dbReference type="EC" id="2.3.3.21"/>
    </reaction>
</comment>
<keyword evidence="6" id="KW-0100">Branched-chain amino acid biosynthesis</keyword>
<dbReference type="SMART" id="SM00917">
    <property type="entry name" value="LeuA_dimer"/>
    <property type="match status" value="1"/>
</dbReference>
<dbReference type="Pfam" id="PF08502">
    <property type="entry name" value="LeuA_dimer"/>
    <property type="match status" value="1"/>
</dbReference>
<dbReference type="Gene3D" id="3.30.160.270">
    <property type="match status" value="1"/>
</dbReference>
<comment type="similarity">
    <text evidence="2 9">Belongs to the alpha-IPM synthase/homocitrate synthase family.</text>
</comment>
<dbReference type="InterPro" id="IPR054691">
    <property type="entry name" value="LeuA/HCS_post-cat"/>
</dbReference>
<evidence type="ECO:0000256" key="9">
    <source>
        <dbReference type="RuleBase" id="RU003523"/>
    </source>
</evidence>
<reference evidence="11 12" key="1">
    <citation type="submission" date="2017-05" db="EMBL/GenBank/DDBJ databases">
        <authorList>
            <person name="Varghese N."/>
            <person name="Submissions S."/>
        </authorList>
    </citation>
    <scope>NUCLEOTIDE SEQUENCE [LARGE SCALE GENOMIC DNA]</scope>
    <source>
        <strain evidence="11 12">DSM 28009</strain>
    </source>
</reference>
<keyword evidence="4" id="KW-0412">Isoleucine biosynthesis</keyword>
<evidence type="ECO:0000256" key="5">
    <source>
        <dbReference type="ARBA" id="ARBA00022679"/>
    </source>
</evidence>
<dbReference type="InterPro" id="IPR002034">
    <property type="entry name" value="AIPM/Hcit_synth_CS"/>
</dbReference>
<keyword evidence="5 9" id="KW-0808">Transferase</keyword>
<evidence type="ECO:0000256" key="1">
    <source>
        <dbReference type="ARBA" id="ARBA00004743"/>
    </source>
</evidence>
<dbReference type="GO" id="GO:0009098">
    <property type="term" value="P:L-leucine biosynthetic process"/>
    <property type="evidence" value="ECO:0007669"/>
    <property type="project" value="InterPro"/>
</dbReference>
<evidence type="ECO:0000256" key="8">
    <source>
        <dbReference type="NCBIfam" id="TIGR00977"/>
    </source>
</evidence>
<organism evidence="11 12">
    <name type="scientific">Ruegeria faecimaris</name>
    <dbReference type="NCBI Taxonomy" id="686389"/>
    <lineage>
        <taxon>Bacteria</taxon>
        <taxon>Pseudomonadati</taxon>
        <taxon>Pseudomonadota</taxon>
        <taxon>Alphaproteobacteria</taxon>
        <taxon>Rhodobacterales</taxon>
        <taxon>Roseobacteraceae</taxon>
        <taxon>Ruegeria</taxon>
    </lineage>
</organism>
<dbReference type="RefSeq" id="WP_142633647.1">
    <property type="nucleotide sequence ID" value="NZ_FXTE01000001.1"/>
</dbReference>
<evidence type="ECO:0000313" key="12">
    <source>
        <dbReference type="Proteomes" id="UP000319555"/>
    </source>
</evidence>
<dbReference type="InterPro" id="IPR013709">
    <property type="entry name" value="2-isopropylmalate_synth_dimer"/>
</dbReference>
<evidence type="ECO:0000256" key="6">
    <source>
        <dbReference type="ARBA" id="ARBA00023304"/>
    </source>
</evidence>
<dbReference type="Pfam" id="PF22617">
    <property type="entry name" value="HCS_D2"/>
    <property type="match status" value="1"/>
</dbReference>
<dbReference type="GO" id="GO:0003852">
    <property type="term" value="F:2-isopropylmalate synthase activity"/>
    <property type="evidence" value="ECO:0007669"/>
    <property type="project" value="InterPro"/>
</dbReference>
<dbReference type="OrthoDB" id="9803573at2"/>
<dbReference type="PROSITE" id="PS00815">
    <property type="entry name" value="AIPM_HOMOCIT_SYNTH_1"/>
    <property type="match status" value="1"/>
</dbReference>
<dbReference type="InterPro" id="IPR036230">
    <property type="entry name" value="LeuA_allosteric_dom_sf"/>
</dbReference>
<dbReference type="InterPro" id="IPR000891">
    <property type="entry name" value="PYR_CT"/>
</dbReference>
<evidence type="ECO:0000256" key="7">
    <source>
        <dbReference type="ARBA" id="ARBA00048263"/>
    </source>
</evidence>
<dbReference type="SUPFAM" id="SSF51569">
    <property type="entry name" value="Aldolase"/>
    <property type="match status" value="1"/>
</dbReference>
<evidence type="ECO:0000256" key="3">
    <source>
        <dbReference type="ARBA" id="ARBA00022605"/>
    </source>
</evidence>
<name>A0A521B195_9RHOB</name>
<evidence type="ECO:0000256" key="4">
    <source>
        <dbReference type="ARBA" id="ARBA00022624"/>
    </source>
</evidence>
<dbReference type="AlphaFoldDB" id="A0A521B195"/>
<comment type="pathway">
    <text evidence="1">Amino-acid biosynthesis; L-isoleucine biosynthesis; 2-oxobutanoate from pyruvate: step 1/3.</text>
</comment>
<dbReference type="InterPro" id="IPR005675">
    <property type="entry name" value="Citramal_synthase"/>
</dbReference>
<feature type="domain" description="Pyruvate carboxyltransferase" evidence="10">
    <location>
        <begin position="6"/>
        <end position="272"/>
    </location>
</feature>
<dbReference type="PANTHER" id="PTHR43538:SF1">
    <property type="entry name" value="(R)-CITRAMALATE SYNTHASE"/>
    <property type="match status" value="1"/>
</dbReference>
<dbReference type="EC" id="2.3.3.21" evidence="8"/>
<protein>
    <recommendedName>
        <fullName evidence="8">Citramalate synthase</fullName>
        <ecNumber evidence="8">2.3.3.21</ecNumber>
    </recommendedName>
</protein>
<dbReference type="PROSITE" id="PS50991">
    <property type="entry name" value="PYR_CT"/>
    <property type="match status" value="1"/>
</dbReference>
<dbReference type="GO" id="GO:0043714">
    <property type="term" value="F:(R)-citramalate synthase activity"/>
    <property type="evidence" value="ECO:0007669"/>
    <property type="project" value="UniProtKB-UniRule"/>
</dbReference>
<evidence type="ECO:0000256" key="2">
    <source>
        <dbReference type="ARBA" id="ARBA00006154"/>
    </source>
</evidence>
<sequence>MTKTRLYLYDTTLRDGQQTQGVQFSTAEKVQIAQALDELGVDYIEGGWPGANPTDSAFFDAAPKTAARLTAFGMTKRVGRSAENDNVLAAVMNAGTKSVCLVGKSHDYHVTQALGITLEENVENVHASVAHIVAQGREALFDAEHFFDGYRDNPRYTVLVCKAALEAGARWVVLCDTNGGALPGEVSRVVSEVIAAGLPGDRLGIHTHNDTENAVACSLAAVDAGVRQIQGTLNGLGERCGNANLTALIPTLLLKEPYVSQFDIGVSVEALAGLTRVSRMLDEILNRVPSKQAAYVGASAFAHKAGLHASAILKDPSTYEHVDPATVGNARIIPMSNQAGQSNLRKRLTEAGLSVESGDPALGRILDRIKQREAEGYSYDTAQASFELLARDELGQLPAFFEVKRYKVTVERRKNKYDKMVSLSEAVVVVKVDGEKKLSVSESLDEDGSDRGPVNALAKALAKDLGQYSRILDDMHLVDFKVRITQGGTEAVTRVIIDSEDGQGRRWSTVGVSANIVDASFEALLDAIQWKLVRDCRPRAVVAE</sequence>
<dbReference type="NCBIfam" id="TIGR00977">
    <property type="entry name" value="citramal_synth"/>
    <property type="match status" value="1"/>
</dbReference>
<dbReference type="UniPathway" id="UPA00047">
    <property type="reaction ID" value="UER00066"/>
</dbReference>
<accession>A0A521B195</accession>
<keyword evidence="3" id="KW-0028">Amino-acid biosynthesis</keyword>